<protein>
    <recommendedName>
        <fullName evidence="4">Long-chain fatty acid transport protein</fullName>
    </recommendedName>
</protein>
<dbReference type="Proteomes" id="UP001250656">
    <property type="component" value="Unassembled WGS sequence"/>
</dbReference>
<dbReference type="Gene3D" id="2.40.160.60">
    <property type="entry name" value="Outer membrane protein transport protein (OMPP1/FadL/TodX)"/>
    <property type="match status" value="1"/>
</dbReference>
<comment type="caution">
    <text evidence="2">The sequence shown here is derived from an EMBL/GenBank/DDBJ whole genome shotgun (WGS) entry which is preliminary data.</text>
</comment>
<feature type="chain" id="PRO_5045056809" description="Long-chain fatty acid transport protein" evidence="1">
    <location>
        <begin position="21"/>
        <end position="429"/>
    </location>
</feature>
<evidence type="ECO:0000313" key="2">
    <source>
        <dbReference type="EMBL" id="MDT7829246.1"/>
    </source>
</evidence>
<organism evidence="2 3">
    <name type="scientific">Pricia mediterranea</name>
    <dbReference type="NCBI Taxonomy" id="3076079"/>
    <lineage>
        <taxon>Bacteria</taxon>
        <taxon>Pseudomonadati</taxon>
        <taxon>Bacteroidota</taxon>
        <taxon>Flavobacteriia</taxon>
        <taxon>Flavobacteriales</taxon>
        <taxon>Flavobacteriaceae</taxon>
        <taxon>Pricia</taxon>
    </lineage>
</organism>
<reference evidence="2 3" key="1">
    <citation type="submission" date="2023-09" db="EMBL/GenBank/DDBJ databases">
        <title>Novel taxa isolated from Blanes Bay.</title>
        <authorList>
            <person name="Rey-Velasco X."/>
            <person name="Lucena T."/>
        </authorList>
    </citation>
    <scope>NUCLEOTIDE SEQUENCE [LARGE SCALE GENOMIC DNA]</scope>
    <source>
        <strain evidence="2 3">S334</strain>
    </source>
</reference>
<feature type="signal peptide" evidence="1">
    <location>
        <begin position="1"/>
        <end position="20"/>
    </location>
</feature>
<sequence length="429" mass="47273">MIRKIGFVIACLICVPGMYAQDGSTSPYSYFGLGDIRESSTVENQMMGGIGMYADSIHISLNNPAAYGKLGVQVRDNFSLTTYTAGISHKQVRYKSYGEEQSSSITNLDYLALGVSLKKGLGVGFGIRPYTSVGYNFETLDGVEGARTLNRYSGKGGLNKVFASVGYEIVKNLSLGVTVNYNFGTLEREVIQGRENVQFDSRDKKSSRIDGVDLNYAANYTPAINDTHTLYTSLRINTQANLSARNTQETGSYSLATGQDISVNQVDLESMGLKETGVKIPTTTTLGLGYGENMKWFLGIEYSFQKLSDLSNEFLEFENLVYDNATTIALGGFYTPDRNSFESYFKRMTYRAGFRYGETGMIVNSKHIKNLGITFGVGLPLGNYPSNLNLGFELGRTGTSAGNLVEESYFKVNVGLSLNDQWFQKRKIN</sequence>
<dbReference type="RefSeq" id="WP_314015056.1">
    <property type="nucleotide sequence ID" value="NZ_JAVTTP010000001.1"/>
</dbReference>
<name>A0ABU3L7E5_9FLAO</name>
<keyword evidence="3" id="KW-1185">Reference proteome</keyword>
<dbReference type="EMBL" id="JAVTTP010000001">
    <property type="protein sequence ID" value="MDT7829246.1"/>
    <property type="molecule type" value="Genomic_DNA"/>
</dbReference>
<keyword evidence="1" id="KW-0732">Signal</keyword>
<dbReference type="SUPFAM" id="SSF56935">
    <property type="entry name" value="Porins"/>
    <property type="match status" value="1"/>
</dbReference>
<accession>A0ABU3L7E5</accession>
<evidence type="ECO:0000256" key="1">
    <source>
        <dbReference type="SAM" id="SignalP"/>
    </source>
</evidence>
<evidence type="ECO:0008006" key="4">
    <source>
        <dbReference type="Google" id="ProtNLM"/>
    </source>
</evidence>
<proteinExistence type="predicted"/>
<gene>
    <name evidence="2" type="ORF">RQM65_11265</name>
</gene>
<evidence type="ECO:0000313" key="3">
    <source>
        <dbReference type="Proteomes" id="UP001250656"/>
    </source>
</evidence>